<dbReference type="GO" id="GO:0006412">
    <property type="term" value="P:translation"/>
    <property type="evidence" value="ECO:0007669"/>
    <property type="project" value="InterPro"/>
</dbReference>
<proteinExistence type="inferred from homology"/>
<dbReference type="AlphaFoldDB" id="A0A7J7L2H2"/>
<protein>
    <recommendedName>
        <fullName evidence="10">Large ribosomal subunit protein bL34c</fullName>
    </recommendedName>
    <alternativeName>
        <fullName evidence="12">50S ribosomal protein L34, chloroplastic</fullName>
    </alternativeName>
    <alternativeName>
        <fullName evidence="11">CL34</fullName>
    </alternativeName>
</protein>
<keyword evidence="3" id="KW-0150">Chloroplast</keyword>
<accession>A0A7J7L2H2</accession>
<sequence>MIRRPTLGRSIANLKSKTESWNSRLSLAFETQNQGSEAQLDHENPRSPERPNKEPKTQVKTDLDHNDDMDPDKPTKTNPVSVSVDKKAFVISSPLIVRKNENKIKMAISLVSLSTTTTATITTRTPLLASLTLITSTRRNGVPSLNVTAKSHSCSGHLHCFFTPSSTSLTSTSSFAGLSLGVNFNNGIRQNKGGRFVVRAGKAALCLTKRNRSTKSLARTHGFRRRMRTTSGKAILRRRRAKGRKILCTKTSPHSGPRS</sequence>
<comment type="caution">
    <text evidence="14">The sequence shown here is derived from an EMBL/GenBank/DDBJ whole genome shotgun (WGS) entry which is preliminary data.</text>
</comment>
<dbReference type="Proteomes" id="UP000541444">
    <property type="component" value="Unassembled WGS sequence"/>
</dbReference>
<evidence type="ECO:0000256" key="11">
    <source>
        <dbReference type="ARBA" id="ARBA00082786"/>
    </source>
</evidence>
<evidence type="ECO:0000256" key="9">
    <source>
        <dbReference type="ARBA" id="ARBA00023274"/>
    </source>
</evidence>
<feature type="compositionally biased region" description="Polar residues" evidence="13">
    <location>
        <begin position="25"/>
        <end position="37"/>
    </location>
</feature>
<keyword evidence="15" id="KW-1185">Reference proteome</keyword>
<keyword evidence="7" id="KW-0809">Transit peptide</keyword>
<evidence type="ECO:0000256" key="2">
    <source>
        <dbReference type="ARBA" id="ARBA00010111"/>
    </source>
</evidence>
<evidence type="ECO:0000256" key="10">
    <source>
        <dbReference type="ARBA" id="ARBA00072529"/>
    </source>
</evidence>
<dbReference type="GO" id="GO:0009507">
    <property type="term" value="C:chloroplast"/>
    <property type="evidence" value="ECO:0007669"/>
    <property type="project" value="UniProtKB-SubCell"/>
</dbReference>
<dbReference type="GO" id="GO:0003735">
    <property type="term" value="F:structural constituent of ribosome"/>
    <property type="evidence" value="ECO:0007669"/>
    <property type="project" value="InterPro"/>
</dbReference>
<evidence type="ECO:0000313" key="14">
    <source>
        <dbReference type="EMBL" id="KAF6136831.1"/>
    </source>
</evidence>
<keyword evidence="8" id="KW-0689">Ribosomal protein</keyword>
<keyword evidence="9" id="KW-0687">Ribonucleoprotein</keyword>
<feature type="compositionally biased region" description="Basic and acidic residues" evidence="13">
    <location>
        <begin position="39"/>
        <end position="75"/>
    </location>
</feature>
<dbReference type="InterPro" id="IPR000271">
    <property type="entry name" value="Ribosomal_bL34"/>
</dbReference>
<dbReference type="PANTHER" id="PTHR14503:SF4">
    <property type="entry name" value="LARGE RIBOSOMAL SUBUNIT PROTEIN BL34M"/>
    <property type="match status" value="1"/>
</dbReference>
<keyword evidence="6" id="KW-0694">RNA-binding</keyword>
<evidence type="ECO:0000313" key="15">
    <source>
        <dbReference type="Proteomes" id="UP000541444"/>
    </source>
</evidence>
<dbReference type="FunFam" id="1.10.287.3980:FF:000002">
    <property type="entry name" value="50S ribosomal protein L34"/>
    <property type="match status" value="1"/>
</dbReference>
<dbReference type="Gene3D" id="1.10.287.3980">
    <property type="match status" value="1"/>
</dbReference>
<evidence type="ECO:0000256" key="8">
    <source>
        <dbReference type="ARBA" id="ARBA00022980"/>
    </source>
</evidence>
<dbReference type="HAMAP" id="MF_00391">
    <property type="entry name" value="Ribosomal_bL34"/>
    <property type="match status" value="1"/>
</dbReference>
<evidence type="ECO:0000256" key="6">
    <source>
        <dbReference type="ARBA" id="ARBA00022884"/>
    </source>
</evidence>
<comment type="subcellular location">
    <subcellularLocation>
        <location evidence="1">Plastid</location>
        <location evidence="1">Chloroplast</location>
    </subcellularLocation>
</comment>
<evidence type="ECO:0000256" key="5">
    <source>
        <dbReference type="ARBA" id="ARBA00022730"/>
    </source>
</evidence>
<evidence type="ECO:0000256" key="12">
    <source>
        <dbReference type="ARBA" id="ARBA00083387"/>
    </source>
</evidence>
<organism evidence="14 15">
    <name type="scientific">Kingdonia uniflora</name>
    <dbReference type="NCBI Taxonomy" id="39325"/>
    <lineage>
        <taxon>Eukaryota</taxon>
        <taxon>Viridiplantae</taxon>
        <taxon>Streptophyta</taxon>
        <taxon>Embryophyta</taxon>
        <taxon>Tracheophyta</taxon>
        <taxon>Spermatophyta</taxon>
        <taxon>Magnoliopsida</taxon>
        <taxon>Ranunculales</taxon>
        <taxon>Circaeasteraceae</taxon>
        <taxon>Kingdonia</taxon>
    </lineage>
</organism>
<dbReference type="OrthoDB" id="431691at2759"/>
<evidence type="ECO:0000256" key="1">
    <source>
        <dbReference type="ARBA" id="ARBA00004229"/>
    </source>
</evidence>
<dbReference type="EMBL" id="JACGCM010002671">
    <property type="protein sequence ID" value="KAF6136831.1"/>
    <property type="molecule type" value="Genomic_DNA"/>
</dbReference>
<evidence type="ECO:0000256" key="3">
    <source>
        <dbReference type="ARBA" id="ARBA00022528"/>
    </source>
</evidence>
<keyword evidence="5" id="KW-0699">rRNA-binding</keyword>
<name>A0A7J7L2H2_9MAGN</name>
<reference evidence="14 15" key="1">
    <citation type="journal article" date="2020" name="IScience">
        <title>Genome Sequencing of the Endangered Kingdonia uniflora (Circaeasteraceae, Ranunculales) Reveals Potential Mechanisms of Evolutionary Specialization.</title>
        <authorList>
            <person name="Sun Y."/>
            <person name="Deng T."/>
            <person name="Zhang A."/>
            <person name="Moore M.J."/>
            <person name="Landis J.B."/>
            <person name="Lin N."/>
            <person name="Zhang H."/>
            <person name="Zhang X."/>
            <person name="Huang J."/>
            <person name="Zhang X."/>
            <person name="Sun H."/>
            <person name="Wang H."/>
        </authorList>
    </citation>
    <scope>NUCLEOTIDE SEQUENCE [LARGE SCALE GENOMIC DNA]</scope>
    <source>
        <strain evidence="14">TB1705</strain>
        <tissue evidence="14">Leaf</tissue>
    </source>
</reference>
<evidence type="ECO:0000256" key="13">
    <source>
        <dbReference type="SAM" id="MobiDB-lite"/>
    </source>
</evidence>
<comment type="similarity">
    <text evidence="2">Belongs to the bacterial ribosomal protein bL34 family.</text>
</comment>
<evidence type="ECO:0000256" key="7">
    <source>
        <dbReference type="ARBA" id="ARBA00022946"/>
    </source>
</evidence>
<feature type="region of interest" description="Disordered" evidence="13">
    <location>
        <begin position="25"/>
        <end position="80"/>
    </location>
</feature>
<gene>
    <name evidence="14" type="ORF">GIB67_030116</name>
</gene>
<dbReference type="PANTHER" id="PTHR14503">
    <property type="entry name" value="MITOCHONDRIAL RIBOSOMAL PROTEIN 34 FAMILY MEMBER"/>
    <property type="match status" value="1"/>
</dbReference>
<keyword evidence="4" id="KW-0934">Plastid</keyword>
<evidence type="ECO:0000256" key="4">
    <source>
        <dbReference type="ARBA" id="ARBA00022640"/>
    </source>
</evidence>
<dbReference type="GO" id="GO:0019843">
    <property type="term" value="F:rRNA binding"/>
    <property type="evidence" value="ECO:0007669"/>
    <property type="project" value="UniProtKB-KW"/>
</dbReference>
<dbReference type="Pfam" id="PF00468">
    <property type="entry name" value="Ribosomal_L34"/>
    <property type="match status" value="1"/>
</dbReference>
<dbReference type="GO" id="GO:0005762">
    <property type="term" value="C:mitochondrial large ribosomal subunit"/>
    <property type="evidence" value="ECO:0007669"/>
    <property type="project" value="TreeGrafter"/>
</dbReference>